<keyword evidence="1" id="KW-0472">Membrane</keyword>
<evidence type="ECO:0000313" key="4">
    <source>
        <dbReference type="Proteomes" id="UP000000370"/>
    </source>
</evidence>
<organism evidence="3 4">
    <name type="scientific">Lachnoclostridium phytofermentans (strain ATCC 700394 / DSM 18823 / ISDg)</name>
    <name type="common">Clostridium phytofermentans</name>
    <dbReference type="NCBI Taxonomy" id="357809"/>
    <lineage>
        <taxon>Bacteria</taxon>
        <taxon>Bacillati</taxon>
        <taxon>Bacillota</taxon>
        <taxon>Clostridia</taxon>
        <taxon>Lachnospirales</taxon>
        <taxon>Lachnospiraceae</taxon>
    </lineage>
</organism>
<feature type="transmembrane region" description="Helical" evidence="1">
    <location>
        <begin position="154"/>
        <end position="172"/>
    </location>
</feature>
<dbReference type="STRING" id="357809.Cphy_1470"/>
<name>A9KPU5_LACP7</name>
<accession>A9KPU5</accession>
<dbReference type="HOGENOM" id="CLU_1465807_0_0_9"/>
<keyword evidence="2" id="KW-0732">Signal</keyword>
<reference evidence="4" key="1">
    <citation type="submission" date="2007-11" db="EMBL/GenBank/DDBJ databases">
        <title>Complete genome sequence of Clostridium phytofermentans ISDg.</title>
        <authorList>
            <person name="Leschine S.B."/>
            <person name="Warnick T.A."/>
            <person name="Blanchard J.L."/>
            <person name="Schnell D.J."/>
            <person name="Petit E.L."/>
            <person name="LaTouf W.G."/>
            <person name="Copeland A."/>
            <person name="Lucas S."/>
            <person name="Lapidus A."/>
            <person name="Barry K."/>
            <person name="Glavina del Rio T."/>
            <person name="Dalin E."/>
            <person name="Tice H."/>
            <person name="Pitluck S."/>
            <person name="Kiss H."/>
            <person name="Brettin T."/>
            <person name="Bruce D."/>
            <person name="Detter J.C."/>
            <person name="Han C."/>
            <person name="Kuske C."/>
            <person name="Schmutz J."/>
            <person name="Larimer F."/>
            <person name="Land M."/>
            <person name="Hauser L."/>
            <person name="Kyrpides N."/>
            <person name="Kim E.A."/>
            <person name="Richardson P."/>
        </authorList>
    </citation>
    <scope>NUCLEOTIDE SEQUENCE [LARGE SCALE GENOMIC DNA]</scope>
    <source>
        <strain evidence="4">ATCC 700394 / DSM 18823 / ISDg</strain>
    </source>
</reference>
<dbReference type="EMBL" id="CP000885">
    <property type="protein sequence ID" value="ABX41844.1"/>
    <property type="molecule type" value="Genomic_DNA"/>
</dbReference>
<dbReference type="OrthoDB" id="2084042at2"/>
<dbReference type="AlphaFoldDB" id="A9KPU5"/>
<keyword evidence="1" id="KW-1133">Transmembrane helix</keyword>
<feature type="signal peptide" evidence="2">
    <location>
        <begin position="1"/>
        <end position="23"/>
    </location>
</feature>
<evidence type="ECO:0000256" key="2">
    <source>
        <dbReference type="SAM" id="SignalP"/>
    </source>
</evidence>
<dbReference type="Proteomes" id="UP000000370">
    <property type="component" value="Chromosome"/>
</dbReference>
<keyword evidence="1" id="KW-0812">Transmembrane</keyword>
<dbReference type="RefSeq" id="WP_012199498.1">
    <property type="nucleotide sequence ID" value="NC_010001.1"/>
</dbReference>
<evidence type="ECO:0000313" key="3">
    <source>
        <dbReference type="EMBL" id="ABX41844.1"/>
    </source>
</evidence>
<protein>
    <recommendedName>
        <fullName evidence="5">CARDB domain-containing protein</fullName>
    </recommendedName>
</protein>
<evidence type="ECO:0000256" key="1">
    <source>
        <dbReference type="SAM" id="Phobius"/>
    </source>
</evidence>
<proteinExistence type="predicted"/>
<evidence type="ECO:0008006" key="5">
    <source>
        <dbReference type="Google" id="ProtNLM"/>
    </source>
</evidence>
<feature type="chain" id="PRO_5002739786" description="CARDB domain-containing protein" evidence="2">
    <location>
        <begin position="24"/>
        <end position="184"/>
    </location>
</feature>
<dbReference type="KEGG" id="cpy:Cphy_1470"/>
<sequence length="184" mass="19968" precursor="true">MKKICSVIVSLLILANCAVPAFAATNPIAQNIGVEITSPTSIEGKPVYNADIEITVKNMTDHEISNLICYLMIVDLGRDMTYPVDEFGTEAYQTRSITSLPAHGECIVVIPVKILYVGHFQFSASVTDLENNHTVTADPLSVNMIAVSELNKPLVVSVAVVIPLLIAGYVILHTNHRKGSKKHN</sequence>
<keyword evidence="4" id="KW-1185">Reference proteome</keyword>
<gene>
    <name evidence="3" type="ordered locus">Cphy_1470</name>
</gene>